<organism evidence="1 2">
    <name type="scientific">Ruminiclostridium hungatei</name>
    <name type="common">Clostridium hungatei</name>
    <dbReference type="NCBI Taxonomy" id="48256"/>
    <lineage>
        <taxon>Bacteria</taxon>
        <taxon>Bacillati</taxon>
        <taxon>Bacillota</taxon>
        <taxon>Clostridia</taxon>
        <taxon>Eubacteriales</taxon>
        <taxon>Oscillospiraceae</taxon>
        <taxon>Ruminiclostridium</taxon>
    </lineage>
</organism>
<dbReference type="EMBL" id="MZGX01000021">
    <property type="protein sequence ID" value="OPX43057.1"/>
    <property type="molecule type" value="Genomic_DNA"/>
</dbReference>
<evidence type="ECO:0000313" key="1">
    <source>
        <dbReference type="EMBL" id="OPX43057.1"/>
    </source>
</evidence>
<comment type="caution">
    <text evidence="1">The sequence shown here is derived from an EMBL/GenBank/DDBJ whole genome shotgun (WGS) entry which is preliminary data.</text>
</comment>
<reference evidence="1 2" key="1">
    <citation type="submission" date="2017-03" db="EMBL/GenBank/DDBJ databases">
        <title>Genome sequence of Clostridium hungatei DSM 14427.</title>
        <authorList>
            <person name="Poehlein A."/>
            <person name="Daniel R."/>
        </authorList>
    </citation>
    <scope>NUCLEOTIDE SEQUENCE [LARGE SCALE GENOMIC DNA]</scope>
    <source>
        <strain evidence="1 2">DSM 14427</strain>
    </source>
</reference>
<evidence type="ECO:0000313" key="2">
    <source>
        <dbReference type="Proteomes" id="UP000191554"/>
    </source>
</evidence>
<dbReference type="Proteomes" id="UP000191554">
    <property type="component" value="Unassembled WGS sequence"/>
</dbReference>
<dbReference type="AlphaFoldDB" id="A0A1V4SII9"/>
<gene>
    <name evidence="1" type="ORF">CLHUN_29970</name>
</gene>
<name>A0A1V4SII9_RUMHU</name>
<protein>
    <submittedName>
        <fullName evidence="1">Uncharacterized protein</fullName>
    </submittedName>
</protein>
<sequence length="50" mass="5992">MCEASRPHRTYASHTYIFSVSKSYYGLYEQDCCYRYPASDINCWIMPRVK</sequence>
<keyword evidence="2" id="KW-1185">Reference proteome</keyword>
<accession>A0A1V4SII9</accession>
<proteinExistence type="predicted"/>